<evidence type="ECO:0000313" key="2">
    <source>
        <dbReference type="EMBL" id="RAS61211.1"/>
    </source>
</evidence>
<reference evidence="2 3" key="1">
    <citation type="submission" date="2018-06" db="EMBL/GenBank/DDBJ databases">
        <title>Genomic Encyclopedia of Type Strains, Phase IV (KMG-IV): sequencing the most valuable type-strain genomes for metagenomic binning, comparative biology and taxonomic classification.</title>
        <authorList>
            <person name="Goeker M."/>
        </authorList>
    </citation>
    <scope>NUCLEOTIDE SEQUENCE [LARGE SCALE GENOMIC DNA]</scope>
    <source>
        <strain evidence="2 3">DSM 45479</strain>
    </source>
</reference>
<evidence type="ECO:0000256" key="1">
    <source>
        <dbReference type="SAM" id="MobiDB-lite"/>
    </source>
</evidence>
<dbReference type="EMBL" id="QLTT01000010">
    <property type="protein sequence ID" value="RAS61211.1"/>
    <property type="molecule type" value="Genomic_DNA"/>
</dbReference>
<comment type="caution">
    <text evidence="2">The sequence shown here is derived from an EMBL/GenBank/DDBJ whole genome shotgun (WGS) entry which is preliminary data.</text>
</comment>
<dbReference type="Proteomes" id="UP000248714">
    <property type="component" value="Unassembled WGS sequence"/>
</dbReference>
<name>A0ABX9E2V3_9PSEU</name>
<accession>A0ABX9E2V3</accession>
<keyword evidence="3" id="KW-1185">Reference proteome</keyword>
<feature type="region of interest" description="Disordered" evidence="1">
    <location>
        <begin position="149"/>
        <end position="169"/>
    </location>
</feature>
<protein>
    <submittedName>
        <fullName evidence="2">Uncharacterized protein</fullName>
    </submittedName>
</protein>
<sequence>MARSGSRTASSSADLDALVESQKALAAQRSQPVEWRIHRHHAAPGLAGQLTRAGFTEDEPVSVMITTPSEALSTTRLPGRVRVAQSEAEIDETRQASPATRRIWADHLAIPTWYVLRHEQKLAGVLWRLEGQDESVPALRRASPAPVAAVPPHRMHQCGARSRGGAPIS</sequence>
<dbReference type="Gene3D" id="3.40.630.30">
    <property type="match status" value="1"/>
</dbReference>
<evidence type="ECO:0000313" key="3">
    <source>
        <dbReference type="Proteomes" id="UP000248714"/>
    </source>
</evidence>
<organism evidence="2 3">
    <name type="scientific">Lentzea atacamensis</name>
    <dbReference type="NCBI Taxonomy" id="531938"/>
    <lineage>
        <taxon>Bacteria</taxon>
        <taxon>Bacillati</taxon>
        <taxon>Actinomycetota</taxon>
        <taxon>Actinomycetes</taxon>
        <taxon>Pseudonocardiales</taxon>
        <taxon>Pseudonocardiaceae</taxon>
        <taxon>Lentzea</taxon>
    </lineage>
</organism>
<proteinExistence type="predicted"/>
<gene>
    <name evidence="2" type="ORF">C8D87_110159</name>
</gene>
<dbReference type="RefSeq" id="WP_170166712.1">
    <property type="nucleotide sequence ID" value="NZ_QLTT01000010.1"/>
</dbReference>